<dbReference type="Pfam" id="PF17768">
    <property type="entry name" value="RecJ_OB"/>
    <property type="match status" value="1"/>
</dbReference>
<feature type="domain" description="DDH" evidence="6">
    <location>
        <begin position="85"/>
        <end position="237"/>
    </location>
</feature>
<protein>
    <recommendedName>
        <fullName evidence="2">Single-stranded-DNA-specific exonuclease RecJ</fullName>
    </recommendedName>
</protein>
<evidence type="ECO:0000313" key="9">
    <source>
        <dbReference type="EMBL" id="NKE72290.1"/>
    </source>
</evidence>
<dbReference type="EMBL" id="VTOW01000003">
    <property type="protein sequence ID" value="NKE72290.1"/>
    <property type="molecule type" value="Genomic_DNA"/>
</dbReference>
<keyword evidence="4" id="KW-0378">Hydrolase</keyword>
<dbReference type="PANTHER" id="PTHR30255:SF2">
    <property type="entry name" value="SINGLE-STRANDED-DNA-SPECIFIC EXONUCLEASE RECJ"/>
    <property type="match status" value="1"/>
</dbReference>
<feature type="domain" description="DHHA1" evidence="7">
    <location>
        <begin position="359"/>
        <end position="447"/>
    </location>
</feature>
<keyword evidence="5 9" id="KW-0269">Exonuclease</keyword>
<feature type="domain" description="RecJ OB" evidence="8">
    <location>
        <begin position="464"/>
        <end position="569"/>
    </location>
</feature>
<gene>
    <name evidence="9" type="primary">recJ</name>
    <name evidence="9" type="ORF">MNODULE_16190</name>
</gene>
<dbReference type="GO" id="GO:0006310">
    <property type="term" value="P:DNA recombination"/>
    <property type="evidence" value="ECO:0007669"/>
    <property type="project" value="InterPro"/>
</dbReference>
<evidence type="ECO:0000313" key="10">
    <source>
        <dbReference type="Proteomes" id="UP000534783"/>
    </source>
</evidence>
<evidence type="ECO:0000256" key="1">
    <source>
        <dbReference type="ARBA" id="ARBA00005915"/>
    </source>
</evidence>
<evidence type="ECO:0000256" key="5">
    <source>
        <dbReference type="ARBA" id="ARBA00022839"/>
    </source>
</evidence>
<evidence type="ECO:0000259" key="7">
    <source>
        <dbReference type="Pfam" id="PF02272"/>
    </source>
</evidence>
<organism evidence="9 10">
    <name type="scientific">Candidatus Manganitrophus noduliformans</name>
    <dbReference type="NCBI Taxonomy" id="2606439"/>
    <lineage>
        <taxon>Bacteria</taxon>
        <taxon>Pseudomonadati</taxon>
        <taxon>Nitrospirota</taxon>
        <taxon>Nitrospiria</taxon>
        <taxon>Candidatus Troglogloeales</taxon>
        <taxon>Candidatus Manganitrophaceae</taxon>
        <taxon>Candidatus Manganitrophus</taxon>
    </lineage>
</organism>
<proteinExistence type="inferred from homology"/>
<keyword evidence="10" id="KW-1185">Reference proteome</keyword>
<dbReference type="GO" id="GO:0008409">
    <property type="term" value="F:5'-3' exonuclease activity"/>
    <property type="evidence" value="ECO:0007669"/>
    <property type="project" value="InterPro"/>
</dbReference>
<evidence type="ECO:0000259" key="8">
    <source>
        <dbReference type="Pfam" id="PF17768"/>
    </source>
</evidence>
<evidence type="ECO:0000256" key="2">
    <source>
        <dbReference type="ARBA" id="ARBA00019841"/>
    </source>
</evidence>
<evidence type="ECO:0000259" key="6">
    <source>
        <dbReference type="Pfam" id="PF01368"/>
    </source>
</evidence>
<dbReference type="PANTHER" id="PTHR30255">
    <property type="entry name" value="SINGLE-STRANDED-DNA-SPECIFIC EXONUCLEASE RECJ"/>
    <property type="match status" value="1"/>
</dbReference>
<dbReference type="InterPro" id="IPR038763">
    <property type="entry name" value="DHH_sf"/>
</dbReference>
<accession>A0A7X6DRZ9</accession>
<evidence type="ECO:0000256" key="3">
    <source>
        <dbReference type="ARBA" id="ARBA00022722"/>
    </source>
</evidence>
<dbReference type="InterPro" id="IPR051673">
    <property type="entry name" value="SSDNA_exonuclease_RecJ"/>
</dbReference>
<dbReference type="InterPro" id="IPR003156">
    <property type="entry name" value="DHHA1_dom"/>
</dbReference>
<dbReference type="InterPro" id="IPR004610">
    <property type="entry name" value="RecJ"/>
</dbReference>
<dbReference type="InterPro" id="IPR041122">
    <property type="entry name" value="RecJ_OB"/>
</dbReference>
<evidence type="ECO:0000256" key="4">
    <source>
        <dbReference type="ARBA" id="ARBA00022801"/>
    </source>
</evidence>
<dbReference type="NCBIfam" id="TIGR00644">
    <property type="entry name" value="recJ"/>
    <property type="match status" value="1"/>
</dbReference>
<dbReference type="Pfam" id="PF01368">
    <property type="entry name" value="DHH"/>
    <property type="match status" value="1"/>
</dbReference>
<reference evidence="9 10" key="1">
    <citation type="journal article" date="2020" name="Nature">
        <title>Bacterial chemolithoautotrophy via manganese oxidation.</title>
        <authorList>
            <person name="Yu H."/>
            <person name="Leadbetter J.R."/>
        </authorList>
    </citation>
    <scope>NUCLEOTIDE SEQUENCE [LARGE SCALE GENOMIC DNA]</scope>
    <source>
        <strain evidence="9 10">Mn-1</strain>
    </source>
</reference>
<dbReference type="Pfam" id="PF02272">
    <property type="entry name" value="DHHA1"/>
    <property type="match status" value="1"/>
</dbReference>
<dbReference type="GO" id="GO:0006281">
    <property type="term" value="P:DNA repair"/>
    <property type="evidence" value="ECO:0007669"/>
    <property type="project" value="InterPro"/>
</dbReference>
<dbReference type="AlphaFoldDB" id="A0A7X6DRZ9"/>
<comment type="caution">
    <text evidence="9">The sequence shown here is derived from an EMBL/GenBank/DDBJ whole genome shotgun (WGS) entry which is preliminary data.</text>
</comment>
<dbReference type="SUPFAM" id="SSF64182">
    <property type="entry name" value="DHH phosphoesterases"/>
    <property type="match status" value="1"/>
</dbReference>
<name>A0A7X6DRZ9_9BACT</name>
<dbReference type="Gene3D" id="3.10.310.30">
    <property type="match status" value="1"/>
</dbReference>
<dbReference type="Proteomes" id="UP000534783">
    <property type="component" value="Unassembled WGS sequence"/>
</dbReference>
<dbReference type="GO" id="GO:0003676">
    <property type="term" value="F:nucleic acid binding"/>
    <property type="evidence" value="ECO:0007669"/>
    <property type="project" value="InterPro"/>
</dbReference>
<comment type="similarity">
    <text evidence="1">Belongs to the RecJ family.</text>
</comment>
<sequence length="585" mass="64821">MRPTAAIEDLFWKVRPIDLDEARRLSARFSLHPITARLLLQRGVGPSSVKGFLDPSTDLLNDPFLFREMKRATARILQAIERNEKILIYGDYDVDGMTGAALLVETFRLLGYPVDVYIPDRFEEGYGLHLPPLRRAREAGTALVITVDCGTTSHAEIKEAASFGLDIIIVDHHQLAGGAPPAVAFLNPEGPPQETPYPFRGLSSVGVAFKLAEGLFKGSGLSPLRLRPLLDLVALGTVADVAPLTEENRYFVSEGLRVIREGIRPGIAALLEIAGEDRASANEQTLGYCLAPRLNAAGRLYHAGEGVALLTAPSREKALPLAERLEAYNRERRRIQMRMWEEAERQVSEMRDADRHPLFVLASEGWHPGVVGIIASRLVERYRRPAIVIALSPEGIGRGSGRSVEGIDLHRSVSVCRALLEKFGGHAGAVGLMIRADRVDLFREGLVNVFSEIPSVETSETLWIDAEIKLEEVTFDFIRAIAPLAPFGPAHPEPVFLARNISLIGLQRELDRSVRFKVRDKKGWTFDVVGPGGMNLPWNDFVEGAAVDLAFAPEVWTWQGEPRIFLRLKRIRRVGAIEQRPEEQC</sequence>
<dbReference type="RefSeq" id="WP_168061795.1">
    <property type="nucleotide sequence ID" value="NZ_VTOW01000003.1"/>
</dbReference>
<dbReference type="Gene3D" id="3.90.1640.30">
    <property type="match status" value="1"/>
</dbReference>
<keyword evidence="3" id="KW-0540">Nuclease</keyword>
<dbReference type="InterPro" id="IPR001667">
    <property type="entry name" value="DDH_dom"/>
</dbReference>